<reference evidence="2" key="1">
    <citation type="journal article" date="2022" name="bioRxiv">
        <title>Sequencing and chromosome-scale assembly of the giantPleurodeles waltlgenome.</title>
        <authorList>
            <person name="Brown T."/>
            <person name="Elewa A."/>
            <person name="Iarovenko S."/>
            <person name="Subramanian E."/>
            <person name="Araus A.J."/>
            <person name="Petzold A."/>
            <person name="Susuki M."/>
            <person name="Suzuki K.-i.T."/>
            <person name="Hayashi T."/>
            <person name="Toyoda A."/>
            <person name="Oliveira C."/>
            <person name="Osipova E."/>
            <person name="Leigh N.D."/>
            <person name="Simon A."/>
            <person name="Yun M.H."/>
        </authorList>
    </citation>
    <scope>NUCLEOTIDE SEQUENCE</scope>
    <source>
        <strain evidence="2">20211129_DDA</strain>
        <tissue evidence="2">Liver</tissue>
    </source>
</reference>
<name>A0AAV7V8G3_PLEWA</name>
<evidence type="ECO:0000313" key="2">
    <source>
        <dbReference type="EMBL" id="KAJ1197824.1"/>
    </source>
</evidence>
<dbReference type="Proteomes" id="UP001066276">
    <property type="component" value="Chromosome 2_1"/>
</dbReference>
<sequence>MPGGRPRAHKEPLPPARCLHRRAPPREGTTHATPTGHVTCAPSRRSSCRSTREARSPATEHRLLPLLLQLPLARQRPAIACRGRETLSRTAHPLRQRSDVVGVCLQFFFFLFKELYLGCRTENNSESGLLGKTRTWRQDLRTSDAVMRMVVPAARHWR</sequence>
<protein>
    <submittedName>
        <fullName evidence="2">Uncharacterized protein</fullName>
    </submittedName>
</protein>
<gene>
    <name evidence="2" type="ORF">NDU88_001670</name>
</gene>
<evidence type="ECO:0000313" key="3">
    <source>
        <dbReference type="Proteomes" id="UP001066276"/>
    </source>
</evidence>
<feature type="region of interest" description="Disordered" evidence="1">
    <location>
        <begin position="1"/>
        <end position="56"/>
    </location>
</feature>
<accession>A0AAV7V8G3</accession>
<comment type="caution">
    <text evidence="2">The sequence shown here is derived from an EMBL/GenBank/DDBJ whole genome shotgun (WGS) entry which is preliminary data.</text>
</comment>
<proteinExistence type="predicted"/>
<dbReference type="AlphaFoldDB" id="A0AAV7V8G3"/>
<evidence type="ECO:0000256" key="1">
    <source>
        <dbReference type="SAM" id="MobiDB-lite"/>
    </source>
</evidence>
<keyword evidence="3" id="KW-1185">Reference proteome</keyword>
<organism evidence="2 3">
    <name type="scientific">Pleurodeles waltl</name>
    <name type="common">Iberian ribbed newt</name>
    <dbReference type="NCBI Taxonomy" id="8319"/>
    <lineage>
        <taxon>Eukaryota</taxon>
        <taxon>Metazoa</taxon>
        <taxon>Chordata</taxon>
        <taxon>Craniata</taxon>
        <taxon>Vertebrata</taxon>
        <taxon>Euteleostomi</taxon>
        <taxon>Amphibia</taxon>
        <taxon>Batrachia</taxon>
        <taxon>Caudata</taxon>
        <taxon>Salamandroidea</taxon>
        <taxon>Salamandridae</taxon>
        <taxon>Pleurodelinae</taxon>
        <taxon>Pleurodeles</taxon>
    </lineage>
</organism>
<dbReference type="EMBL" id="JANPWB010000003">
    <property type="protein sequence ID" value="KAJ1197824.1"/>
    <property type="molecule type" value="Genomic_DNA"/>
</dbReference>